<accession>A0A8T0UTH9</accession>
<gene>
    <name evidence="1" type="ORF">PVAP13_3KG130900</name>
</gene>
<organism evidence="1 2">
    <name type="scientific">Panicum virgatum</name>
    <name type="common">Blackwell switchgrass</name>
    <dbReference type="NCBI Taxonomy" id="38727"/>
    <lineage>
        <taxon>Eukaryota</taxon>
        <taxon>Viridiplantae</taxon>
        <taxon>Streptophyta</taxon>
        <taxon>Embryophyta</taxon>
        <taxon>Tracheophyta</taxon>
        <taxon>Spermatophyta</taxon>
        <taxon>Magnoliopsida</taxon>
        <taxon>Liliopsida</taxon>
        <taxon>Poales</taxon>
        <taxon>Poaceae</taxon>
        <taxon>PACMAD clade</taxon>
        <taxon>Panicoideae</taxon>
        <taxon>Panicodae</taxon>
        <taxon>Paniceae</taxon>
        <taxon>Panicinae</taxon>
        <taxon>Panicum</taxon>
        <taxon>Panicum sect. Hiantes</taxon>
    </lineage>
</organism>
<dbReference type="AlphaFoldDB" id="A0A8T0UTH9"/>
<name>A0A8T0UTH9_PANVG</name>
<dbReference type="EMBL" id="CM029041">
    <property type="protein sequence ID" value="KAG2624456.1"/>
    <property type="molecule type" value="Genomic_DNA"/>
</dbReference>
<protein>
    <recommendedName>
        <fullName evidence="3">Reverse transcriptase zinc-binding domain-containing protein</fullName>
    </recommendedName>
</protein>
<evidence type="ECO:0000313" key="2">
    <source>
        <dbReference type="Proteomes" id="UP000823388"/>
    </source>
</evidence>
<evidence type="ECO:0000313" key="1">
    <source>
        <dbReference type="EMBL" id="KAG2624456.1"/>
    </source>
</evidence>
<reference evidence="1" key="1">
    <citation type="submission" date="2020-05" db="EMBL/GenBank/DDBJ databases">
        <title>WGS assembly of Panicum virgatum.</title>
        <authorList>
            <person name="Lovell J.T."/>
            <person name="Jenkins J."/>
            <person name="Shu S."/>
            <person name="Juenger T.E."/>
            <person name="Schmutz J."/>
        </authorList>
    </citation>
    <scope>NUCLEOTIDE SEQUENCE</scope>
    <source>
        <strain evidence="1">AP13</strain>
    </source>
</reference>
<dbReference type="Proteomes" id="UP000823388">
    <property type="component" value="Chromosome 3K"/>
</dbReference>
<comment type="caution">
    <text evidence="1">The sequence shown here is derived from an EMBL/GenBank/DDBJ whole genome shotgun (WGS) entry which is preliminary data.</text>
</comment>
<evidence type="ECO:0008006" key="3">
    <source>
        <dbReference type="Google" id="ProtNLM"/>
    </source>
</evidence>
<sequence length="130" mass="15642">MLYRNICKAEESYCESCPGILETADHLFLCCPCTRAVWDHLGITISDNMHRHPWLLGCELQLPHTVQTDVMLLLLWHIWKARNALIFDKQTSSHTDILRRLIKDMEMWRCRYKKLRSDFDRWKSYFLSRL</sequence>
<keyword evidence="2" id="KW-1185">Reference proteome</keyword>
<proteinExistence type="predicted"/>